<gene>
    <name evidence="2" type="ORF">EPJ72_11620</name>
</gene>
<accession>A0A5C8EH87</accession>
<sequence>MKKIFIFILILTTLAFSNNISNNQYKNIDDYAGIYYGTLIAYSDAAGEVHLQNFKIEISKSGNIISVIPTSLIIGIDTDTDVEVNKKNIIRKSSSQYKIVDNITKYIIPNISTVSAKGDIILNFYDNGNILEVNGNCEGSVSFNIEAFDKTIIEANKSTKVNIYGTFNITEKVYD</sequence>
<organism evidence="2 3">
    <name type="scientific">Brachyspira pilosicoli</name>
    <name type="common">Serpulina pilosicoli</name>
    <dbReference type="NCBI Taxonomy" id="52584"/>
    <lineage>
        <taxon>Bacteria</taxon>
        <taxon>Pseudomonadati</taxon>
        <taxon>Spirochaetota</taxon>
        <taxon>Spirochaetia</taxon>
        <taxon>Brachyspirales</taxon>
        <taxon>Brachyspiraceae</taxon>
        <taxon>Brachyspira</taxon>
    </lineage>
</organism>
<name>A0A5C8EH87_BRAPL</name>
<reference evidence="2 3" key="1">
    <citation type="journal article" date="1992" name="Lakartidningen">
        <title>[Penicillin V and not amoxicillin is the first choice preparation in acute otitis].</title>
        <authorList>
            <person name="Kamme C."/>
            <person name="Lundgren K."/>
            <person name="Prellner K."/>
        </authorList>
    </citation>
    <scope>NUCLEOTIDE SEQUENCE [LARGE SCALE GENOMIC DNA]</scope>
    <source>
        <strain evidence="2 3">PC5538III-hc</strain>
    </source>
</reference>
<keyword evidence="1" id="KW-0732">Signal</keyword>
<feature type="chain" id="PRO_5022950417" description="Lipocalin-like domain-containing protein" evidence="1">
    <location>
        <begin position="18"/>
        <end position="175"/>
    </location>
</feature>
<dbReference type="AlphaFoldDB" id="A0A5C8EH87"/>
<comment type="caution">
    <text evidence="2">The sequence shown here is derived from an EMBL/GenBank/DDBJ whole genome shotgun (WGS) entry which is preliminary data.</text>
</comment>
<feature type="signal peptide" evidence="1">
    <location>
        <begin position="1"/>
        <end position="17"/>
    </location>
</feature>
<dbReference type="EMBL" id="SAXY01000072">
    <property type="protein sequence ID" value="TXJ36341.1"/>
    <property type="molecule type" value="Genomic_DNA"/>
</dbReference>
<protein>
    <recommendedName>
        <fullName evidence="4">Lipocalin-like domain-containing protein</fullName>
    </recommendedName>
</protein>
<evidence type="ECO:0000256" key="1">
    <source>
        <dbReference type="SAM" id="SignalP"/>
    </source>
</evidence>
<evidence type="ECO:0008006" key="4">
    <source>
        <dbReference type="Google" id="ProtNLM"/>
    </source>
</evidence>
<dbReference type="Proteomes" id="UP000323176">
    <property type="component" value="Unassembled WGS sequence"/>
</dbReference>
<dbReference type="OrthoDB" id="9888774at2"/>
<proteinExistence type="predicted"/>
<evidence type="ECO:0000313" key="3">
    <source>
        <dbReference type="Proteomes" id="UP000323176"/>
    </source>
</evidence>
<evidence type="ECO:0000313" key="2">
    <source>
        <dbReference type="EMBL" id="TXJ36341.1"/>
    </source>
</evidence>